<accession>F0QS26</accession>
<dbReference type="KEGG" id="mss:MSU_0771"/>
<gene>
    <name evidence="2" type="ordered locus">MSU_0771</name>
</gene>
<name>F0QS26_MYCSL</name>
<dbReference type="EMBL" id="CP002525">
    <property type="protein sequence ID" value="ADX98296.1"/>
    <property type="molecule type" value="Genomic_DNA"/>
</dbReference>
<feature type="compositionally biased region" description="Low complexity" evidence="1">
    <location>
        <begin position="102"/>
        <end position="121"/>
    </location>
</feature>
<evidence type="ECO:0000256" key="1">
    <source>
        <dbReference type="SAM" id="MobiDB-lite"/>
    </source>
</evidence>
<dbReference type="AlphaFoldDB" id="F0QS26"/>
<dbReference type="Proteomes" id="UP000007484">
    <property type="component" value="Chromosome"/>
</dbReference>
<proteinExistence type="predicted"/>
<feature type="compositionally biased region" description="Polar residues" evidence="1">
    <location>
        <begin position="61"/>
        <end position="89"/>
    </location>
</feature>
<protein>
    <submittedName>
        <fullName evidence="2">Uncharacterized protein</fullName>
    </submittedName>
</protein>
<organism evidence="2 3">
    <name type="scientific">Mycoplasma suis (strain Illinois)</name>
    <dbReference type="NCBI Taxonomy" id="768700"/>
    <lineage>
        <taxon>Bacteria</taxon>
        <taxon>Bacillati</taxon>
        <taxon>Mycoplasmatota</taxon>
        <taxon>Mollicutes</taxon>
        <taxon>Mycoplasmataceae</taxon>
        <taxon>Mycoplasma</taxon>
    </lineage>
</organism>
<feature type="region of interest" description="Disordered" evidence="1">
    <location>
        <begin position="36"/>
        <end position="135"/>
    </location>
</feature>
<sequence>MTLLVKGLMWLGSFGSLGGGIGSGLGSLFNSEQQSTNVLTSQEVSPQGGLTQGPKVKENSQDSQQGQGAKQISPKSQNQQNISRNVNSPSPAPRGRTLTVFSSNSRTNQSSSSRTNSQQRSVRLIDTPRELKTQPSRRNGYLIREDDRVAEIYYDERGRTCTETTPRSRRESITIVCY</sequence>
<evidence type="ECO:0000313" key="2">
    <source>
        <dbReference type="EMBL" id="ADX98296.1"/>
    </source>
</evidence>
<dbReference type="HOGENOM" id="CLU_1576787_0_0_14"/>
<feature type="compositionally biased region" description="Polar residues" evidence="1">
    <location>
        <begin position="36"/>
        <end position="49"/>
    </location>
</feature>
<evidence type="ECO:0000313" key="3">
    <source>
        <dbReference type="Proteomes" id="UP000007484"/>
    </source>
</evidence>
<reference evidence="2 3" key="1">
    <citation type="journal article" date="2011" name="J. Bacteriol.">
        <title>Complete genome sequences of two hemotropic Mycoplasmas, Mycoplasma haemofelis strain Ohio2 and Mycoplasma suis strain Illinois.</title>
        <authorList>
            <person name="Messick J.B."/>
            <person name="Santos A.P."/>
            <person name="Guimaraes A.M."/>
        </authorList>
    </citation>
    <scope>NUCLEOTIDE SEQUENCE [LARGE SCALE GENOMIC DNA]</scope>
    <source>
        <strain evidence="2 3">Illinois</strain>
    </source>
</reference>
<keyword evidence="3" id="KW-1185">Reference proteome</keyword>